<accession>A0A0C2NFS0</accession>
<organism evidence="2 3">
    <name type="scientific">Thelohanellus kitauei</name>
    <name type="common">Myxosporean</name>
    <dbReference type="NCBI Taxonomy" id="669202"/>
    <lineage>
        <taxon>Eukaryota</taxon>
        <taxon>Metazoa</taxon>
        <taxon>Cnidaria</taxon>
        <taxon>Myxozoa</taxon>
        <taxon>Myxosporea</taxon>
        <taxon>Bivalvulida</taxon>
        <taxon>Platysporina</taxon>
        <taxon>Myxobolidae</taxon>
        <taxon>Thelohanellus</taxon>
    </lineage>
</organism>
<dbReference type="AlphaFoldDB" id="A0A0C2NFS0"/>
<keyword evidence="3" id="KW-1185">Reference proteome</keyword>
<feature type="chain" id="PRO_5002169403" evidence="1">
    <location>
        <begin position="19"/>
        <end position="238"/>
    </location>
</feature>
<proteinExistence type="predicted"/>
<dbReference type="EMBL" id="JWZT01000010">
    <property type="protein sequence ID" value="KII75205.1"/>
    <property type="molecule type" value="Genomic_DNA"/>
</dbReference>
<evidence type="ECO:0000313" key="3">
    <source>
        <dbReference type="Proteomes" id="UP000031668"/>
    </source>
</evidence>
<evidence type="ECO:0000256" key="1">
    <source>
        <dbReference type="SAM" id="SignalP"/>
    </source>
</evidence>
<gene>
    <name evidence="2" type="ORF">RF11_07624</name>
</gene>
<protein>
    <submittedName>
        <fullName evidence="2">Uncharacterized protein</fullName>
    </submittedName>
</protein>
<keyword evidence="1" id="KW-0732">Signal</keyword>
<feature type="signal peptide" evidence="1">
    <location>
        <begin position="1"/>
        <end position="18"/>
    </location>
</feature>
<name>A0A0C2NFS0_THEKT</name>
<dbReference type="Proteomes" id="UP000031668">
    <property type="component" value="Unassembled WGS sequence"/>
</dbReference>
<comment type="caution">
    <text evidence="2">The sequence shown here is derived from an EMBL/GenBank/DDBJ whole genome shotgun (WGS) entry which is preliminary data.</text>
</comment>
<reference evidence="2 3" key="1">
    <citation type="journal article" date="2014" name="Genome Biol. Evol.">
        <title>The genome of the myxosporean Thelohanellus kitauei shows adaptations to nutrient acquisition within its fish host.</title>
        <authorList>
            <person name="Yang Y."/>
            <person name="Xiong J."/>
            <person name="Zhou Z."/>
            <person name="Huo F."/>
            <person name="Miao W."/>
            <person name="Ran C."/>
            <person name="Liu Y."/>
            <person name="Zhang J."/>
            <person name="Feng J."/>
            <person name="Wang M."/>
            <person name="Wang M."/>
            <person name="Wang L."/>
            <person name="Yao B."/>
        </authorList>
    </citation>
    <scope>NUCLEOTIDE SEQUENCE [LARGE SCALE GENOMIC DNA]</scope>
    <source>
        <strain evidence="2">Wuqing</strain>
    </source>
</reference>
<sequence length="238" mass="27017">MWKYLYAILILHPAILWARQCNLDTRREISHVLGFFQNQSISICGGDHTTITSQAISALENALKSRLKCDTDNFETKLNALLSNQEMPDAERQQLIGELIGSIYDKEVCRLKEQISNQLLGVPDHLVAFWFHKSPTSLSTIVSAQCTITGLKRDILHYMKIQNDPEAMEEIDDLVITTVRNHDDPSISTIEAVKQTFQGSPDHNWLAQSSLFPSTTTCLARVHGSHEEDQSQRRNSRR</sequence>
<evidence type="ECO:0000313" key="2">
    <source>
        <dbReference type="EMBL" id="KII75205.1"/>
    </source>
</evidence>